<dbReference type="InterPro" id="IPR010998">
    <property type="entry name" value="Integrase_recombinase_N"/>
</dbReference>
<dbReference type="InterPro" id="IPR038279">
    <property type="entry name" value="Ndc10_dom2_sf"/>
</dbReference>
<gene>
    <name evidence="4" type="ORF">A4X13_0g8329</name>
</gene>
<reference evidence="4" key="1">
    <citation type="submission" date="2016-04" db="EMBL/GenBank/DDBJ databases">
        <authorList>
            <person name="Nguyen H.D."/>
            <person name="Samba Siva P."/>
            <person name="Cullis J."/>
            <person name="Levesque C.A."/>
            <person name="Hambleton S."/>
        </authorList>
    </citation>
    <scope>NUCLEOTIDE SEQUENCE</scope>
    <source>
        <strain evidence="4">DAOMC 236416</strain>
    </source>
</reference>
<evidence type="ECO:0000256" key="1">
    <source>
        <dbReference type="SAM" id="MobiDB-lite"/>
    </source>
</evidence>
<dbReference type="Gene3D" id="1.10.443.20">
    <property type="entry name" value="Centromere DNA-binding protein complex CBF3 subunit, domain 2"/>
    <property type="match status" value="1"/>
</dbReference>
<evidence type="ECO:0000313" key="5">
    <source>
        <dbReference type="Proteomes" id="UP000077521"/>
    </source>
</evidence>
<evidence type="ECO:0000313" key="4">
    <source>
        <dbReference type="EMBL" id="KAE8238908.1"/>
    </source>
</evidence>
<dbReference type="PANTHER" id="PTHR37784">
    <property type="entry name" value="PROTEIN MSN1"/>
    <property type="match status" value="1"/>
</dbReference>
<keyword evidence="5" id="KW-1185">Reference proteome</keyword>
<dbReference type="OrthoDB" id="3065555at2759"/>
<feature type="domain" description="Ndc10" evidence="3">
    <location>
        <begin position="201"/>
        <end position="497"/>
    </location>
</feature>
<feature type="compositionally biased region" description="Low complexity" evidence="1">
    <location>
        <begin position="643"/>
        <end position="663"/>
    </location>
</feature>
<dbReference type="Pfam" id="PF16787">
    <property type="entry name" value="NDC10_II"/>
    <property type="match status" value="1"/>
</dbReference>
<protein>
    <recommendedName>
        <fullName evidence="6">Ndc10 domain-containing protein</fullName>
    </recommendedName>
</protein>
<feature type="compositionally biased region" description="Low complexity" evidence="1">
    <location>
        <begin position="1"/>
        <end position="25"/>
    </location>
</feature>
<dbReference type="InterPro" id="IPR031872">
    <property type="entry name" value="NDC10_II"/>
</dbReference>
<dbReference type="Proteomes" id="UP000077521">
    <property type="component" value="Unassembled WGS sequence"/>
</dbReference>
<dbReference type="PANTHER" id="PTHR37784:SF2">
    <property type="entry name" value="HIGH-OSMOLARITY-INDUCED TRANSCRIPTION PROTEIN 1"/>
    <property type="match status" value="1"/>
</dbReference>
<feature type="region of interest" description="Disordered" evidence="1">
    <location>
        <begin position="1"/>
        <end position="27"/>
    </location>
</feature>
<evidence type="ECO:0008006" key="6">
    <source>
        <dbReference type="Google" id="ProtNLM"/>
    </source>
</evidence>
<comment type="caution">
    <text evidence="4">The sequence shown here is derived from an EMBL/GenBank/DDBJ whole genome shotgun (WGS) entry which is preliminary data.</text>
</comment>
<evidence type="ECO:0000259" key="2">
    <source>
        <dbReference type="Pfam" id="PF12550"/>
    </source>
</evidence>
<dbReference type="GO" id="GO:0060963">
    <property type="term" value="P:positive regulation of ribosomal protein gene transcription by RNA polymerase II"/>
    <property type="evidence" value="ECO:0007669"/>
    <property type="project" value="TreeGrafter"/>
</dbReference>
<dbReference type="AlphaFoldDB" id="A0A177T7Q6"/>
<feature type="domain" description="Transcription activator GCR1-like" evidence="2">
    <location>
        <begin position="684"/>
        <end position="759"/>
    </location>
</feature>
<dbReference type="EMBL" id="LWDF02001391">
    <property type="protein sequence ID" value="KAE8238908.1"/>
    <property type="molecule type" value="Genomic_DNA"/>
</dbReference>
<dbReference type="GO" id="GO:0000978">
    <property type="term" value="F:RNA polymerase II cis-regulatory region sequence-specific DNA binding"/>
    <property type="evidence" value="ECO:0007669"/>
    <property type="project" value="TreeGrafter"/>
</dbReference>
<dbReference type="SUPFAM" id="SSF56349">
    <property type="entry name" value="DNA breaking-rejoining enzymes"/>
    <property type="match status" value="1"/>
</dbReference>
<dbReference type="InterPro" id="IPR011010">
    <property type="entry name" value="DNA_brk_join_enz"/>
</dbReference>
<sequence>MVAENSSSPSPAPSASSPSRGAAAPQNIRLTEAALDVQMRESVLRTLNKATEIRPHNTNRNYQPKQDEFKKWCEEKGWDEMSRYQVTSQKLHLFLEERVISRAPKRAKKSKNDKGDAPKTLAESTVRLYVAAIIDLYTQQRAKGVNSSLHPRAGPVAILLNTRKLEERVRKKREYVDRGIGTALDGYTLKQLGEISNYFIQRNSEIGFRDRLAFLISHFALLRGENARNLELADLHHLDMDGEGPSVRDTSPCFAVVLLLANGKTNQAGRVEYGSFLRNKDASVCPVGALALYLFSRFHHSAEPFPDLSESSEWYDMKLIKAPKSSVDPISDETHSKALDQAFKACKVLTTAKTHAARKSGAQLAEAGGASEAAVRRAGRWNQATMETCYLTRLPRPVLRVHAGFHPDGGTFFLRRDSPPPPELLDQVFPQAAAWESAIESGTTQTGESIDPNIAACAFIRLLMRLRSVVLQDAVVLKRQYPHLYLWSHPLFHSKAFADYETSLLALLDVPETSADDRLRSAMPLIAEQIQSQAEATQRHVDLQTAALRQDLQSSFRTLLEMQEEQRRLQQEQHHAAQSTVRSILGVLVALVTSGGSSTSTSDSSGLGAGGLGHAAAAPPPLAQQLLALLPATHTPVINTSLSSSALSPALPSISPSSALPRSTPSATHGSGHGQEMPLMVQDRTLGSVADLWREYKEGIRGMPSVEQMDNDYGNAWRAKDPGRKHYERRMRIINKIKALAIEKKVSENVAVLLLEHARNQLPNKSLAKLSDLIEKKSELCYPDLSLNALGRVGT</sequence>
<dbReference type="Pfam" id="PF12550">
    <property type="entry name" value="GCR1_C"/>
    <property type="match status" value="1"/>
</dbReference>
<proteinExistence type="predicted"/>
<dbReference type="InterPro" id="IPR022210">
    <property type="entry name" value="TF_GCR1-like"/>
</dbReference>
<name>A0A177T7Q6_9BASI</name>
<reference evidence="4" key="2">
    <citation type="journal article" date="2019" name="IMA Fungus">
        <title>Genome sequencing and comparison of five Tilletia species to identify candidate genes for the detection of regulated species infecting wheat.</title>
        <authorList>
            <person name="Nguyen H.D.T."/>
            <person name="Sultana T."/>
            <person name="Kesanakurti P."/>
            <person name="Hambleton S."/>
        </authorList>
    </citation>
    <scope>NUCLEOTIDE SEQUENCE</scope>
    <source>
        <strain evidence="4">DAOMC 236416</strain>
    </source>
</reference>
<dbReference type="GO" id="GO:0000981">
    <property type="term" value="F:DNA-binding transcription factor activity, RNA polymerase II-specific"/>
    <property type="evidence" value="ECO:0007669"/>
    <property type="project" value="TreeGrafter"/>
</dbReference>
<organism evidence="4 5">
    <name type="scientific">Tilletia indica</name>
    <dbReference type="NCBI Taxonomy" id="43049"/>
    <lineage>
        <taxon>Eukaryota</taxon>
        <taxon>Fungi</taxon>
        <taxon>Dikarya</taxon>
        <taxon>Basidiomycota</taxon>
        <taxon>Ustilaginomycotina</taxon>
        <taxon>Exobasidiomycetes</taxon>
        <taxon>Tilletiales</taxon>
        <taxon>Tilletiaceae</taxon>
        <taxon>Tilletia</taxon>
    </lineage>
</organism>
<dbReference type="SUPFAM" id="SSF47823">
    <property type="entry name" value="lambda integrase-like, N-terminal domain"/>
    <property type="match status" value="1"/>
</dbReference>
<dbReference type="InterPro" id="IPR052146">
    <property type="entry name" value="HOT1"/>
</dbReference>
<accession>A0A177T7Q6</accession>
<feature type="region of interest" description="Disordered" evidence="1">
    <location>
        <begin position="643"/>
        <end position="676"/>
    </location>
</feature>
<evidence type="ECO:0000259" key="3">
    <source>
        <dbReference type="Pfam" id="PF16787"/>
    </source>
</evidence>
<dbReference type="Gene3D" id="1.10.150.130">
    <property type="match status" value="1"/>
</dbReference>